<accession>A0ABP6NSI5</accession>
<organism evidence="2 3">
    <name type="scientific">Blastococcus jejuensis</name>
    <dbReference type="NCBI Taxonomy" id="351224"/>
    <lineage>
        <taxon>Bacteria</taxon>
        <taxon>Bacillati</taxon>
        <taxon>Actinomycetota</taxon>
        <taxon>Actinomycetes</taxon>
        <taxon>Geodermatophilales</taxon>
        <taxon>Geodermatophilaceae</taxon>
        <taxon>Blastococcus</taxon>
    </lineage>
</organism>
<gene>
    <name evidence="2" type="ORF">GCM10010531_05500</name>
</gene>
<name>A0ABP6NSI5_9ACTN</name>
<evidence type="ECO:0000313" key="3">
    <source>
        <dbReference type="Proteomes" id="UP001499924"/>
    </source>
</evidence>
<sequence length="106" mass="11356">MEELAIEPRAWTTHWPPSPPNSTNWPRTRIAASGLLLSTVGDQPAGRATAGPARRRRPGRNYRSRHQPHPTVYHVGVQSPVAAYAAGKAIVGKASVRAAITTVTTA</sequence>
<feature type="region of interest" description="Disordered" evidence="1">
    <location>
        <begin position="1"/>
        <end position="25"/>
    </location>
</feature>
<protein>
    <submittedName>
        <fullName evidence="2">Uncharacterized protein</fullName>
    </submittedName>
</protein>
<keyword evidence="3" id="KW-1185">Reference proteome</keyword>
<feature type="region of interest" description="Disordered" evidence="1">
    <location>
        <begin position="40"/>
        <end position="71"/>
    </location>
</feature>
<proteinExistence type="predicted"/>
<evidence type="ECO:0000256" key="1">
    <source>
        <dbReference type="SAM" id="MobiDB-lite"/>
    </source>
</evidence>
<reference evidence="3" key="1">
    <citation type="journal article" date="2019" name="Int. J. Syst. Evol. Microbiol.">
        <title>The Global Catalogue of Microorganisms (GCM) 10K type strain sequencing project: providing services to taxonomists for standard genome sequencing and annotation.</title>
        <authorList>
            <consortium name="The Broad Institute Genomics Platform"/>
            <consortium name="The Broad Institute Genome Sequencing Center for Infectious Disease"/>
            <person name="Wu L."/>
            <person name="Ma J."/>
        </authorList>
    </citation>
    <scope>NUCLEOTIDE SEQUENCE [LARGE SCALE GENOMIC DNA]</scope>
    <source>
        <strain evidence="3">JCM 15614</strain>
    </source>
</reference>
<feature type="compositionally biased region" description="Low complexity" evidence="1">
    <location>
        <begin position="11"/>
        <end position="25"/>
    </location>
</feature>
<comment type="caution">
    <text evidence="2">The sequence shown here is derived from an EMBL/GenBank/DDBJ whole genome shotgun (WGS) entry which is preliminary data.</text>
</comment>
<dbReference type="EMBL" id="BAAAVV010000001">
    <property type="protein sequence ID" value="GAA3157089.1"/>
    <property type="molecule type" value="Genomic_DNA"/>
</dbReference>
<dbReference type="Proteomes" id="UP001499924">
    <property type="component" value="Unassembled WGS sequence"/>
</dbReference>
<feature type="compositionally biased region" description="Basic residues" evidence="1">
    <location>
        <begin position="53"/>
        <end position="68"/>
    </location>
</feature>
<evidence type="ECO:0000313" key="2">
    <source>
        <dbReference type="EMBL" id="GAA3157089.1"/>
    </source>
</evidence>